<feature type="transmembrane region" description="Helical" evidence="1">
    <location>
        <begin position="441"/>
        <end position="461"/>
    </location>
</feature>
<feature type="transmembrane region" description="Helical" evidence="1">
    <location>
        <begin position="158"/>
        <end position="177"/>
    </location>
</feature>
<feature type="transmembrane region" description="Helical" evidence="1">
    <location>
        <begin position="482"/>
        <end position="505"/>
    </location>
</feature>
<dbReference type="OrthoDB" id="2078801at2"/>
<name>A0A4R1N0Z6_9FIRM</name>
<dbReference type="AlphaFoldDB" id="A0A4R1N0Z6"/>
<gene>
    <name evidence="2" type="ORF">EDC19_1042</name>
</gene>
<evidence type="ECO:0000313" key="2">
    <source>
        <dbReference type="EMBL" id="TCK98610.1"/>
    </source>
</evidence>
<keyword evidence="3" id="KW-1185">Reference proteome</keyword>
<feature type="transmembrane region" description="Helical" evidence="1">
    <location>
        <begin position="410"/>
        <end position="435"/>
    </location>
</feature>
<organism evidence="2 3">
    <name type="scientific">Natranaerovirga hydrolytica</name>
    <dbReference type="NCBI Taxonomy" id="680378"/>
    <lineage>
        <taxon>Bacteria</taxon>
        <taxon>Bacillati</taxon>
        <taxon>Bacillota</taxon>
        <taxon>Clostridia</taxon>
        <taxon>Lachnospirales</taxon>
        <taxon>Natranaerovirgaceae</taxon>
        <taxon>Natranaerovirga</taxon>
    </lineage>
</organism>
<accession>A0A4R1N0Z6</accession>
<feature type="transmembrane region" description="Helical" evidence="1">
    <location>
        <begin position="252"/>
        <end position="271"/>
    </location>
</feature>
<keyword evidence="1" id="KW-0812">Transmembrane</keyword>
<feature type="transmembrane region" description="Helical" evidence="1">
    <location>
        <begin position="63"/>
        <end position="84"/>
    </location>
</feature>
<evidence type="ECO:0000313" key="3">
    <source>
        <dbReference type="Proteomes" id="UP000294545"/>
    </source>
</evidence>
<reference evidence="2 3" key="1">
    <citation type="submission" date="2019-03" db="EMBL/GenBank/DDBJ databases">
        <title>Genomic Encyclopedia of Type Strains, Phase IV (KMG-IV): sequencing the most valuable type-strain genomes for metagenomic binning, comparative biology and taxonomic classification.</title>
        <authorList>
            <person name="Goeker M."/>
        </authorList>
    </citation>
    <scope>NUCLEOTIDE SEQUENCE [LARGE SCALE GENOMIC DNA]</scope>
    <source>
        <strain evidence="2 3">DSM 24176</strain>
    </source>
</reference>
<comment type="caution">
    <text evidence="2">The sequence shown here is derived from an EMBL/GenBank/DDBJ whole genome shotgun (WGS) entry which is preliminary data.</text>
</comment>
<proteinExistence type="predicted"/>
<feature type="transmembrane region" description="Helical" evidence="1">
    <location>
        <begin position="30"/>
        <end position="51"/>
    </location>
</feature>
<protein>
    <submittedName>
        <fullName evidence="2">Putative ABC exporter</fullName>
    </submittedName>
</protein>
<feature type="transmembrane region" description="Helical" evidence="1">
    <location>
        <begin position="360"/>
        <end position="384"/>
    </location>
</feature>
<keyword evidence="1" id="KW-0472">Membrane</keyword>
<keyword evidence="1" id="KW-1133">Transmembrane helix</keyword>
<dbReference type="Proteomes" id="UP000294545">
    <property type="component" value="Unassembled WGS sequence"/>
</dbReference>
<feature type="transmembrane region" description="Helical" evidence="1">
    <location>
        <begin position="130"/>
        <end position="152"/>
    </location>
</feature>
<dbReference type="EMBL" id="SMGQ01000011">
    <property type="protein sequence ID" value="TCK98610.1"/>
    <property type="molecule type" value="Genomic_DNA"/>
</dbReference>
<dbReference type="Pfam" id="PF16949">
    <property type="entry name" value="ABC_tran_2"/>
    <property type="match status" value="1"/>
</dbReference>
<dbReference type="RefSeq" id="WP_132281512.1">
    <property type="nucleotide sequence ID" value="NZ_SMGQ01000011.1"/>
</dbReference>
<feature type="transmembrane region" description="Helical" evidence="1">
    <location>
        <begin position="525"/>
        <end position="545"/>
    </location>
</feature>
<feature type="transmembrane region" description="Helical" evidence="1">
    <location>
        <begin position="104"/>
        <end position="123"/>
    </location>
</feature>
<dbReference type="InterPro" id="IPR031599">
    <property type="entry name" value="ABC_tran_2"/>
</dbReference>
<sequence length="558" mass="64186">MSHLNFFIKLNWLKFKNKHFLTKKDVSKTITGFITTIILEIVAIVLIKKFFVDVYWQEHIETFAFIVPVVFLLGTLFVFSTQFFDSIKNIIPKLYKSPDLNYLVSLPISSSEVFAFKFLGYVFNSIKKSFLFALPLFIIAGMELEAGVMYYVILLPTYIFLSLIPSALGVGIGLLGLKFLSLKVFNLVLGVLNFVVSIFFWIVAFGLSDEVMEKLGLWIAGFLENEWLVDIIPITSPVTILSAALFGEYTHIIRPLLFLILISIITFVLLLRISKNSFYQGWYNSNFEKVKKKKKKRNKKQKNTKTNHKIRAFKNPVHTLVWYDWKLALRNKEMFFGVLMFVVIFFALVVAFTVNQTNLFFMVIIGIAASYFNVFAASIPLIPIELAEDKSLYKGRYWLNMIMPVKGKAIFDYSVLTILLPAYVLSVIGVIIYWLFSEINFLIILISLLIIFLVLLGNIGIQTYFELKMVDKYYNKKMGLGSVISFFLPILYHIIACGPLLLYYLKVDMGVNVKLNRINFLLANNNLLIALLFAIVIPIITIIISRNLSHKVWEKIEI</sequence>
<feature type="transmembrane region" description="Helical" evidence="1">
    <location>
        <begin position="334"/>
        <end position="354"/>
    </location>
</feature>
<evidence type="ECO:0000256" key="1">
    <source>
        <dbReference type="SAM" id="Phobius"/>
    </source>
</evidence>
<feature type="transmembrane region" description="Helical" evidence="1">
    <location>
        <begin position="184"/>
        <end position="207"/>
    </location>
</feature>